<sequence>MNKSGSEVKPSQKPEFEKDEFRRRQNSQIHRDEAFCDLQFTPGPLWAAAVFPNYLRYVFEMPAHAAFS</sequence>
<evidence type="ECO:0000313" key="2">
    <source>
        <dbReference type="Proteomes" id="UP001056120"/>
    </source>
</evidence>
<protein>
    <submittedName>
        <fullName evidence="1">Uncharacterized protein</fullName>
    </submittedName>
</protein>
<dbReference type="EMBL" id="CM042041">
    <property type="protein sequence ID" value="KAI3712037.1"/>
    <property type="molecule type" value="Genomic_DNA"/>
</dbReference>
<keyword evidence="2" id="KW-1185">Reference proteome</keyword>
<dbReference type="Proteomes" id="UP001056120">
    <property type="component" value="Linkage Group LG24"/>
</dbReference>
<proteinExistence type="predicted"/>
<evidence type="ECO:0000313" key="1">
    <source>
        <dbReference type="EMBL" id="KAI3712037.1"/>
    </source>
</evidence>
<name>A0ACB9APG1_9ASTR</name>
<accession>A0ACB9APG1</accession>
<organism evidence="1 2">
    <name type="scientific">Smallanthus sonchifolius</name>
    <dbReference type="NCBI Taxonomy" id="185202"/>
    <lineage>
        <taxon>Eukaryota</taxon>
        <taxon>Viridiplantae</taxon>
        <taxon>Streptophyta</taxon>
        <taxon>Embryophyta</taxon>
        <taxon>Tracheophyta</taxon>
        <taxon>Spermatophyta</taxon>
        <taxon>Magnoliopsida</taxon>
        <taxon>eudicotyledons</taxon>
        <taxon>Gunneridae</taxon>
        <taxon>Pentapetalae</taxon>
        <taxon>asterids</taxon>
        <taxon>campanulids</taxon>
        <taxon>Asterales</taxon>
        <taxon>Asteraceae</taxon>
        <taxon>Asteroideae</taxon>
        <taxon>Heliantheae alliance</taxon>
        <taxon>Millerieae</taxon>
        <taxon>Smallanthus</taxon>
    </lineage>
</organism>
<comment type="caution">
    <text evidence="1">The sequence shown here is derived from an EMBL/GenBank/DDBJ whole genome shotgun (WGS) entry which is preliminary data.</text>
</comment>
<reference evidence="1 2" key="2">
    <citation type="journal article" date="2022" name="Mol. Ecol. Resour.">
        <title>The genomes of chicory, endive, great burdock and yacon provide insights into Asteraceae paleo-polyploidization history and plant inulin production.</title>
        <authorList>
            <person name="Fan W."/>
            <person name="Wang S."/>
            <person name="Wang H."/>
            <person name="Wang A."/>
            <person name="Jiang F."/>
            <person name="Liu H."/>
            <person name="Zhao H."/>
            <person name="Xu D."/>
            <person name="Zhang Y."/>
        </authorList>
    </citation>
    <scope>NUCLEOTIDE SEQUENCE [LARGE SCALE GENOMIC DNA]</scope>
    <source>
        <strain evidence="2">cv. Yunnan</strain>
        <tissue evidence="1">Leaves</tissue>
    </source>
</reference>
<gene>
    <name evidence="1" type="ORF">L1987_70586</name>
</gene>
<reference evidence="2" key="1">
    <citation type="journal article" date="2022" name="Mol. Ecol. Resour.">
        <title>The genomes of chicory, endive, great burdock and yacon provide insights into Asteraceae palaeo-polyploidization history and plant inulin production.</title>
        <authorList>
            <person name="Fan W."/>
            <person name="Wang S."/>
            <person name="Wang H."/>
            <person name="Wang A."/>
            <person name="Jiang F."/>
            <person name="Liu H."/>
            <person name="Zhao H."/>
            <person name="Xu D."/>
            <person name="Zhang Y."/>
        </authorList>
    </citation>
    <scope>NUCLEOTIDE SEQUENCE [LARGE SCALE GENOMIC DNA]</scope>
    <source>
        <strain evidence="2">cv. Yunnan</strain>
    </source>
</reference>